<dbReference type="Pfam" id="PF05635">
    <property type="entry name" value="23S_rRNA_IVP"/>
    <property type="match status" value="1"/>
</dbReference>
<reference evidence="2" key="1">
    <citation type="submission" date="2017-03" db="EMBL/GenBank/DDBJ databases">
        <title>Novel pathways for hydrocarbon cycling and metabolic interdependencies in hydrothermal sediment communities.</title>
        <authorList>
            <person name="Dombrowski N."/>
            <person name="Seitz K."/>
            <person name="Teske A."/>
            <person name="Baker B."/>
        </authorList>
    </citation>
    <scope>NUCLEOTIDE SEQUENCE [LARGE SCALE GENOMIC DNA]</scope>
</reference>
<dbReference type="PANTHER" id="PTHR38471">
    <property type="entry name" value="FOUR HELIX BUNDLE PROTEIN"/>
    <property type="match status" value="1"/>
</dbReference>
<dbReference type="PANTHER" id="PTHR38471:SF2">
    <property type="entry name" value="FOUR HELIX BUNDLE PROTEIN"/>
    <property type="match status" value="1"/>
</dbReference>
<comment type="caution">
    <text evidence="1">The sequence shown here is derived from an EMBL/GenBank/DDBJ whole genome shotgun (WGS) entry which is preliminary data.</text>
</comment>
<gene>
    <name evidence="1" type="ORF">B5M47_03015</name>
</gene>
<organism evidence="1 2">
    <name type="scientific">candidate division CPR3 bacterium 4484_211</name>
    <dbReference type="NCBI Taxonomy" id="1968527"/>
    <lineage>
        <taxon>Bacteria</taxon>
        <taxon>Bacteria division CPR3</taxon>
    </lineage>
</organism>
<accession>A0A1W9NXC3</accession>
<dbReference type="Gene3D" id="1.20.1440.60">
    <property type="entry name" value="23S rRNA-intervening sequence"/>
    <property type="match status" value="1"/>
</dbReference>
<dbReference type="STRING" id="1968527.B5M47_03015"/>
<dbReference type="SUPFAM" id="SSF158446">
    <property type="entry name" value="IVS-encoded protein-like"/>
    <property type="match status" value="1"/>
</dbReference>
<dbReference type="InterPro" id="IPR036583">
    <property type="entry name" value="23S_rRNA_IVS_sf"/>
</dbReference>
<dbReference type="EMBL" id="MZGJ01000018">
    <property type="protein sequence ID" value="OQX50797.1"/>
    <property type="molecule type" value="Genomic_DNA"/>
</dbReference>
<name>A0A1W9NXC3_UNCC3</name>
<evidence type="ECO:0000313" key="1">
    <source>
        <dbReference type="EMBL" id="OQX50797.1"/>
    </source>
</evidence>
<protein>
    <recommendedName>
        <fullName evidence="3">Four helix bundle protein</fullName>
    </recommendedName>
</protein>
<proteinExistence type="predicted"/>
<dbReference type="NCBIfam" id="TIGR02436">
    <property type="entry name" value="four helix bundle protein"/>
    <property type="match status" value="1"/>
</dbReference>
<dbReference type="AlphaFoldDB" id="A0A1W9NXC3"/>
<evidence type="ECO:0008006" key="3">
    <source>
        <dbReference type="Google" id="ProtNLM"/>
    </source>
</evidence>
<evidence type="ECO:0000313" key="2">
    <source>
        <dbReference type="Proteomes" id="UP000192520"/>
    </source>
</evidence>
<dbReference type="InterPro" id="IPR012657">
    <property type="entry name" value="23S_rRNA-intervening_sequence"/>
</dbReference>
<sequence>MFRLKDISAYQISSEASEAVWNIVNKWEILAKKTVGEQWIKAADSIAANIAEGFGRFHKKDKNKFYFNARASAFETAHWTKVAWKRNLITEAQYEGIIKKLRKLPREINTLIKLTRENLKK</sequence>
<dbReference type="Proteomes" id="UP000192520">
    <property type="component" value="Unassembled WGS sequence"/>
</dbReference>